<organism evidence="1 2">
    <name type="scientific">Natrinema pallidum</name>
    <dbReference type="NCBI Taxonomy" id="69527"/>
    <lineage>
        <taxon>Archaea</taxon>
        <taxon>Methanobacteriati</taxon>
        <taxon>Methanobacteriota</taxon>
        <taxon>Stenosarchaea group</taxon>
        <taxon>Halobacteria</taxon>
        <taxon>Halobacteriales</taxon>
        <taxon>Natrialbaceae</taxon>
        <taxon>Natrinema</taxon>
    </lineage>
</organism>
<evidence type="ECO:0000313" key="2">
    <source>
        <dbReference type="Proteomes" id="UP000307562"/>
    </source>
</evidence>
<name>A0A4P9TD22_9EURY</name>
<dbReference type="AlphaFoldDB" id="A0A4P9TD22"/>
<sequence length="109" mass="12437">MVLDLQVKTDDPVSTRVRAVIEQAIAPETRNSYDADAFFADSFIQRHTEFESFDAFCQASPCERDSIAGIRRLSANERNDFVERTTDFERWSEMKESSAVADLITLTHV</sequence>
<dbReference type="Proteomes" id="UP000307562">
    <property type="component" value="Chromosome"/>
</dbReference>
<protein>
    <submittedName>
        <fullName evidence="1">Uncharacterized protein</fullName>
    </submittedName>
</protein>
<evidence type="ECO:0000313" key="1">
    <source>
        <dbReference type="EMBL" id="QCW02623.1"/>
    </source>
</evidence>
<dbReference type="RefSeq" id="WP_138652566.1">
    <property type="nucleotide sequence ID" value="NZ_CP040637.1"/>
</dbReference>
<dbReference type="GeneID" id="96155299"/>
<reference evidence="2" key="1">
    <citation type="submission" date="2019-05" db="EMBL/GenBank/DDBJ databases">
        <title>Complete Genome Sequence and Methylation Pattern of the Halophilic Archaeon Natrinema pallidum BOL6-1.</title>
        <authorList>
            <person name="DasSarma P."/>
            <person name="DasSarma B.P."/>
            <person name="DasSarma S.L."/>
            <person name="Martinez F.L."/>
            <person name="Guzman D."/>
            <person name="Roberts R.J."/>
            <person name="DasSarma S."/>
        </authorList>
    </citation>
    <scope>NUCLEOTIDE SEQUENCE [LARGE SCALE GENOMIC DNA]</scope>
    <source>
        <strain evidence="2">BOL6-1</strain>
    </source>
</reference>
<accession>A0A4P9TD22</accession>
<proteinExistence type="predicted"/>
<dbReference type="EMBL" id="CP040637">
    <property type="protein sequence ID" value="QCW02623.1"/>
    <property type="molecule type" value="Genomic_DNA"/>
</dbReference>
<dbReference type="KEGG" id="npl:FGF80_04965"/>
<keyword evidence="2" id="KW-1185">Reference proteome</keyword>
<gene>
    <name evidence="1" type="ORF">FGF80_04965</name>
</gene>